<accession>A0A0L0DJJ7</accession>
<keyword evidence="5" id="KW-0812">Transmembrane</keyword>
<evidence type="ECO:0000256" key="1">
    <source>
        <dbReference type="ARBA" id="ARBA00004236"/>
    </source>
</evidence>
<dbReference type="AlphaFoldDB" id="A0A0L0DJJ7"/>
<evidence type="ECO:0000256" key="4">
    <source>
        <dbReference type="SAM" id="MobiDB-lite"/>
    </source>
</evidence>
<keyword evidence="5" id="KW-1133">Transmembrane helix</keyword>
<dbReference type="SUPFAM" id="SSF75011">
    <property type="entry name" value="3-carboxy-cis,cis-mucoante lactonizing enzyme"/>
    <property type="match status" value="1"/>
</dbReference>
<dbReference type="Proteomes" id="UP000054408">
    <property type="component" value="Unassembled WGS sequence"/>
</dbReference>
<evidence type="ECO:0000256" key="2">
    <source>
        <dbReference type="ARBA" id="ARBA00022475"/>
    </source>
</evidence>
<feature type="region of interest" description="Disordered" evidence="4">
    <location>
        <begin position="1"/>
        <end position="21"/>
    </location>
</feature>
<dbReference type="GO" id="GO:0005886">
    <property type="term" value="C:plasma membrane"/>
    <property type="evidence" value="ECO:0007669"/>
    <property type="project" value="UniProtKB-SubCell"/>
</dbReference>
<dbReference type="InterPro" id="IPR009722">
    <property type="entry name" value="YjiK/CarP"/>
</dbReference>
<proteinExistence type="predicted"/>
<gene>
    <name evidence="6" type="ORF">AMSG_08131</name>
</gene>
<dbReference type="Gene3D" id="2.130.10.10">
    <property type="entry name" value="YVTN repeat-like/Quinoprotein amine dehydrogenase"/>
    <property type="match status" value="1"/>
</dbReference>
<dbReference type="OrthoDB" id="2150742at2759"/>
<evidence type="ECO:0000313" key="7">
    <source>
        <dbReference type="Proteomes" id="UP000054408"/>
    </source>
</evidence>
<comment type="subcellular location">
    <subcellularLocation>
        <location evidence="1">Cell membrane</location>
    </subcellularLocation>
</comment>
<dbReference type="Pfam" id="PF06977">
    <property type="entry name" value="SdiA-regulated"/>
    <property type="match status" value="1"/>
</dbReference>
<evidence type="ECO:0000256" key="5">
    <source>
        <dbReference type="SAM" id="Phobius"/>
    </source>
</evidence>
<keyword evidence="2" id="KW-1003">Cell membrane</keyword>
<feature type="transmembrane region" description="Helical" evidence="5">
    <location>
        <begin position="57"/>
        <end position="77"/>
    </location>
</feature>
<reference evidence="6 7" key="1">
    <citation type="submission" date="2010-05" db="EMBL/GenBank/DDBJ databases">
        <title>The Genome Sequence of Thecamonas trahens ATCC 50062.</title>
        <authorList>
            <consortium name="The Broad Institute Genome Sequencing Platform"/>
            <person name="Russ C."/>
            <person name="Cuomo C."/>
            <person name="Shea T."/>
            <person name="Young S.K."/>
            <person name="Zeng Q."/>
            <person name="Koehrsen M."/>
            <person name="Haas B."/>
            <person name="Borodovsky M."/>
            <person name="Guigo R."/>
            <person name="Alvarado L."/>
            <person name="Berlin A."/>
            <person name="Bochicchio J."/>
            <person name="Borenstein D."/>
            <person name="Chapman S."/>
            <person name="Chen Z."/>
            <person name="Freedman E."/>
            <person name="Gellesch M."/>
            <person name="Goldberg J."/>
            <person name="Griggs A."/>
            <person name="Gujja S."/>
            <person name="Heilman E."/>
            <person name="Heiman D."/>
            <person name="Hepburn T."/>
            <person name="Howarth C."/>
            <person name="Jen D."/>
            <person name="Larson L."/>
            <person name="Mehta T."/>
            <person name="Park D."/>
            <person name="Pearson M."/>
            <person name="Roberts A."/>
            <person name="Saif S."/>
            <person name="Shenoy N."/>
            <person name="Sisk P."/>
            <person name="Stolte C."/>
            <person name="Sykes S."/>
            <person name="Thomson T."/>
            <person name="Walk T."/>
            <person name="White J."/>
            <person name="Yandava C."/>
            <person name="Burger G."/>
            <person name="Gray M.W."/>
            <person name="Holland P.W.H."/>
            <person name="King N."/>
            <person name="Lang F.B.F."/>
            <person name="Roger A.J."/>
            <person name="Ruiz-Trillo I."/>
            <person name="Lander E."/>
            <person name="Nusbaum C."/>
        </authorList>
    </citation>
    <scope>NUCLEOTIDE SEQUENCE [LARGE SCALE GENOMIC DNA]</scope>
    <source>
        <strain evidence="6 7">ATCC 50062</strain>
    </source>
</reference>
<name>A0A0L0DJJ7_THETB</name>
<keyword evidence="7" id="KW-1185">Reference proteome</keyword>
<dbReference type="eggNOG" id="ENOG502SGTK">
    <property type="taxonomic scope" value="Eukaryota"/>
</dbReference>
<dbReference type="EMBL" id="GL349473">
    <property type="protein sequence ID" value="KNC52564.1"/>
    <property type="molecule type" value="Genomic_DNA"/>
</dbReference>
<dbReference type="RefSeq" id="XP_013755354.1">
    <property type="nucleotide sequence ID" value="XM_013899900.1"/>
</dbReference>
<organism evidence="6 7">
    <name type="scientific">Thecamonas trahens ATCC 50062</name>
    <dbReference type="NCBI Taxonomy" id="461836"/>
    <lineage>
        <taxon>Eukaryota</taxon>
        <taxon>Apusozoa</taxon>
        <taxon>Apusomonadida</taxon>
        <taxon>Apusomonadidae</taxon>
        <taxon>Thecamonas</taxon>
    </lineage>
</organism>
<sequence>MLLVARSRGGGTGQVRTWPPATARCGEEGAMQDTHAQASSHIHITSKEKMLRKGMKATGLVVVVVGMCLAVATAALVSSRQSVVTSVPDVGSDHPCYNVGGDLPKDYEPSGLVWHAGLDRLYVISDEGSLGAFSRSGKLLDSWDLPASDLEGVTVDNPFNGSLLFLAQEYPPALLEYSLVANKLTGRVINVVDFPADAKSGMEGVTFNFNTGVLYAGSQYDGNVYAYSFDIPGGLLTPLFNITTPWDRDCSGLSFIHQRNQIFAVSDSHDQILIMTPEGDIVASTPVPGDGQEGLAYRVSNGGTDELFVANDDGKSDSTMWRYDYPIEAKCF</sequence>
<dbReference type="InterPro" id="IPR015943">
    <property type="entry name" value="WD40/YVTN_repeat-like_dom_sf"/>
</dbReference>
<evidence type="ECO:0000313" key="6">
    <source>
        <dbReference type="EMBL" id="KNC52564.1"/>
    </source>
</evidence>
<protein>
    <submittedName>
        <fullName evidence="6">Uncharacterized protein</fullName>
    </submittedName>
</protein>
<keyword evidence="3 5" id="KW-0472">Membrane</keyword>
<evidence type="ECO:0000256" key="3">
    <source>
        <dbReference type="ARBA" id="ARBA00023136"/>
    </source>
</evidence>
<dbReference type="GeneID" id="25566893"/>